<dbReference type="EMBL" id="CP036263">
    <property type="protein sequence ID" value="QDS98729.1"/>
    <property type="molecule type" value="Genomic_DNA"/>
</dbReference>
<dbReference type="InterPro" id="IPR012336">
    <property type="entry name" value="Thioredoxin-like_fold"/>
</dbReference>
<evidence type="ECO:0000313" key="4">
    <source>
        <dbReference type="EMBL" id="QDS98729.1"/>
    </source>
</evidence>
<reference evidence="4 5" key="1">
    <citation type="submission" date="2019-02" db="EMBL/GenBank/DDBJ databases">
        <title>Deep-cultivation of Planctomycetes and their phenomic and genomic characterization uncovers novel biology.</title>
        <authorList>
            <person name="Wiegand S."/>
            <person name="Jogler M."/>
            <person name="Boedeker C."/>
            <person name="Pinto D."/>
            <person name="Vollmers J."/>
            <person name="Rivas-Marin E."/>
            <person name="Kohn T."/>
            <person name="Peeters S.H."/>
            <person name="Heuer A."/>
            <person name="Rast P."/>
            <person name="Oberbeckmann S."/>
            <person name="Bunk B."/>
            <person name="Jeske O."/>
            <person name="Meyerdierks A."/>
            <person name="Storesund J.E."/>
            <person name="Kallscheuer N."/>
            <person name="Luecker S."/>
            <person name="Lage O.M."/>
            <person name="Pohl T."/>
            <person name="Merkel B.J."/>
            <person name="Hornburger P."/>
            <person name="Mueller R.-W."/>
            <person name="Bruemmer F."/>
            <person name="Labrenz M."/>
            <person name="Spormann A.M."/>
            <person name="Op den Camp H."/>
            <person name="Overmann J."/>
            <person name="Amann R."/>
            <person name="Jetten M.S.M."/>
            <person name="Mascher T."/>
            <person name="Medema M.H."/>
            <person name="Devos D.P."/>
            <person name="Kaster A.-K."/>
            <person name="Ovreas L."/>
            <person name="Rohde M."/>
            <person name="Galperin M.Y."/>
            <person name="Jogler C."/>
        </authorList>
    </citation>
    <scope>NUCLEOTIDE SEQUENCE [LARGE SCALE GENOMIC DNA]</scope>
    <source>
        <strain evidence="4 5">HG15A2</strain>
    </source>
</reference>
<organism evidence="4 5">
    <name type="scientific">Adhaeretor mobilis</name>
    <dbReference type="NCBI Taxonomy" id="1930276"/>
    <lineage>
        <taxon>Bacteria</taxon>
        <taxon>Pseudomonadati</taxon>
        <taxon>Planctomycetota</taxon>
        <taxon>Planctomycetia</taxon>
        <taxon>Pirellulales</taxon>
        <taxon>Lacipirellulaceae</taxon>
        <taxon>Adhaeretor</taxon>
    </lineage>
</organism>
<dbReference type="KEGG" id="amob:HG15A2_20120"/>
<keyword evidence="4" id="KW-0560">Oxidoreductase</keyword>
<protein>
    <submittedName>
        <fullName evidence="4">Thiol:disulfide interchange protein DsbD</fullName>
        <ecNumber evidence="4">1.8.1.8</ecNumber>
    </submittedName>
</protein>
<evidence type="ECO:0000256" key="1">
    <source>
        <dbReference type="SAM" id="MobiDB-lite"/>
    </source>
</evidence>
<dbReference type="InterPro" id="IPR036249">
    <property type="entry name" value="Thioredoxin-like_sf"/>
</dbReference>
<feature type="chain" id="PRO_5021703083" evidence="2">
    <location>
        <begin position="26"/>
        <end position="193"/>
    </location>
</feature>
<sequence length="193" mass="21416" precursor="true">MTCDRKTLCFSLLSAAMGFIPGAIAAATPQARVPIQQNRAQSVATLRPSQPPPAKAPQIFNHASVDHAWKTALKRQRPLVIMFTSDQCHYCKKMLLQTYRHPGIQRLLIENSETVLAHAEKYPSLLKQMRIQSFPTTLVISPQGKVLEAIQGYVPPNEFADRVAPQIVPKLQTAQSPSKQQAARAQPRQTSAR</sequence>
<feature type="domain" description="Thioredoxin" evidence="3">
    <location>
        <begin position="50"/>
        <end position="168"/>
    </location>
</feature>
<dbReference type="PROSITE" id="PS51352">
    <property type="entry name" value="THIOREDOXIN_2"/>
    <property type="match status" value="1"/>
</dbReference>
<dbReference type="AlphaFoldDB" id="A0A517MV31"/>
<feature type="compositionally biased region" description="Polar residues" evidence="1">
    <location>
        <begin position="172"/>
        <end position="193"/>
    </location>
</feature>
<dbReference type="InterPro" id="IPR013766">
    <property type="entry name" value="Thioredoxin_domain"/>
</dbReference>
<evidence type="ECO:0000313" key="5">
    <source>
        <dbReference type="Proteomes" id="UP000319852"/>
    </source>
</evidence>
<evidence type="ECO:0000256" key="2">
    <source>
        <dbReference type="SAM" id="SignalP"/>
    </source>
</evidence>
<feature type="signal peptide" evidence="2">
    <location>
        <begin position="1"/>
        <end position="25"/>
    </location>
</feature>
<dbReference type="RefSeq" id="WP_145059957.1">
    <property type="nucleotide sequence ID" value="NZ_CP036263.1"/>
</dbReference>
<dbReference type="SUPFAM" id="SSF52833">
    <property type="entry name" value="Thioredoxin-like"/>
    <property type="match status" value="1"/>
</dbReference>
<name>A0A517MV31_9BACT</name>
<dbReference type="GO" id="GO:0047134">
    <property type="term" value="F:protein-disulfide reductase [NAD(P)H] activity"/>
    <property type="evidence" value="ECO:0007669"/>
    <property type="project" value="UniProtKB-EC"/>
</dbReference>
<dbReference type="OrthoDB" id="213802at2"/>
<keyword evidence="5" id="KW-1185">Reference proteome</keyword>
<dbReference type="CDD" id="cd02947">
    <property type="entry name" value="TRX_family"/>
    <property type="match status" value="1"/>
</dbReference>
<proteinExistence type="predicted"/>
<keyword evidence="2" id="KW-0732">Signal</keyword>
<dbReference type="Proteomes" id="UP000319852">
    <property type="component" value="Chromosome"/>
</dbReference>
<feature type="region of interest" description="Disordered" evidence="1">
    <location>
        <begin position="170"/>
        <end position="193"/>
    </location>
</feature>
<dbReference type="EC" id="1.8.1.8" evidence="4"/>
<accession>A0A517MV31</accession>
<gene>
    <name evidence="4" type="primary">dsbD_1</name>
    <name evidence="4" type="ORF">HG15A2_20120</name>
</gene>
<dbReference type="Pfam" id="PF13098">
    <property type="entry name" value="Thioredoxin_2"/>
    <property type="match status" value="1"/>
</dbReference>
<dbReference type="Gene3D" id="3.40.30.10">
    <property type="entry name" value="Glutaredoxin"/>
    <property type="match status" value="1"/>
</dbReference>
<evidence type="ECO:0000259" key="3">
    <source>
        <dbReference type="PROSITE" id="PS51352"/>
    </source>
</evidence>